<keyword evidence="6" id="KW-0009">Actin-binding</keyword>
<comment type="similarity">
    <text evidence="2">Belongs to the spectrin family.</text>
</comment>
<dbReference type="GeneTree" id="ENSGT00940000161549"/>
<proteinExistence type="inferred from homology"/>
<dbReference type="FunFam" id="1.20.58.60:FF:000007">
    <property type="entry name" value="Spectrin alpha chain non-erythrocytic 1"/>
    <property type="match status" value="1"/>
</dbReference>
<dbReference type="InterPro" id="IPR018159">
    <property type="entry name" value="Spectrin/alpha-actinin"/>
</dbReference>
<feature type="coiled-coil region" evidence="8">
    <location>
        <begin position="1171"/>
        <end position="1198"/>
    </location>
</feature>
<dbReference type="Proteomes" id="UP000314986">
    <property type="component" value="Unassembled WGS sequence"/>
</dbReference>
<dbReference type="Ensembl" id="ENSCMIT00000038263.1">
    <property type="protein sequence ID" value="ENSCMIP00000037718.1"/>
    <property type="gene ID" value="ENSCMIG00000015854.1"/>
</dbReference>
<reference evidence="9" key="4">
    <citation type="submission" date="2025-08" db="UniProtKB">
        <authorList>
            <consortium name="Ensembl"/>
        </authorList>
    </citation>
    <scope>IDENTIFICATION</scope>
</reference>
<evidence type="ECO:0000313" key="10">
    <source>
        <dbReference type="Proteomes" id="UP000314986"/>
    </source>
</evidence>
<dbReference type="InParanoid" id="A0A4W3JI40"/>
<dbReference type="GO" id="GO:0005737">
    <property type="term" value="C:cytoplasm"/>
    <property type="evidence" value="ECO:0007669"/>
    <property type="project" value="UniProtKB-ARBA"/>
</dbReference>
<dbReference type="Gene3D" id="1.20.58.60">
    <property type="match status" value="10"/>
</dbReference>
<dbReference type="GO" id="GO:0051693">
    <property type="term" value="P:actin filament capping"/>
    <property type="evidence" value="ECO:0007669"/>
    <property type="project" value="UniProtKB-KW"/>
</dbReference>
<dbReference type="OMA" id="QAQHIME"/>
<evidence type="ECO:0000256" key="5">
    <source>
        <dbReference type="ARBA" id="ARBA00022737"/>
    </source>
</evidence>
<protein>
    <recommendedName>
        <fullName evidence="11">Spectrin beta chain, non-erythrocytic 5</fullName>
    </recommendedName>
</protein>
<evidence type="ECO:0000256" key="3">
    <source>
        <dbReference type="ARBA" id="ARBA00022467"/>
    </source>
</evidence>
<dbReference type="GO" id="GO:0005856">
    <property type="term" value="C:cytoskeleton"/>
    <property type="evidence" value="ECO:0007669"/>
    <property type="project" value="UniProtKB-SubCell"/>
</dbReference>
<dbReference type="CDD" id="cd00176">
    <property type="entry name" value="SPEC"/>
    <property type="match status" value="6"/>
</dbReference>
<evidence type="ECO:0000256" key="6">
    <source>
        <dbReference type="ARBA" id="ARBA00023203"/>
    </source>
</evidence>
<keyword evidence="4" id="KW-0963">Cytoplasm</keyword>
<evidence type="ECO:0000256" key="4">
    <source>
        <dbReference type="ARBA" id="ARBA00022490"/>
    </source>
</evidence>
<keyword evidence="10" id="KW-1185">Reference proteome</keyword>
<feature type="coiled-coil region" evidence="8">
    <location>
        <begin position="1245"/>
        <end position="1279"/>
    </location>
</feature>
<dbReference type="InterPro" id="IPR002017">
    <property type="entry name" value="Spectrin_repeat"/>
</dbReference>
<evidence type="ECO:0000256" key="8">
    <source>
        <dbReference type="SAM" id="Coils"/>
    </source>
</evidence>
<evidence type="ECO:0000256" key="7">
    <source>
        <dbReference type="ARBA" id="ARBA00023212"/>
    </source>
</evidence>
<reference evidence="10" key="1">
    <citation type="journal article" date="2006" name="Science">
        <title>Ancient noncoding elements conserved in the human genome.</title>
        <authorList>
            <person name="Venkatesh B."/>
            <person name="Kirkness E.F."/>
            <person name="Loh Y.H."/>
            <person name="Halpern A.L."/>
            <person name="Lee A.P."/>
            <person name="Johnson J."/>
            <person name="Dandona N."/>
            <person name="Viswanathan L.D."/>
            <person name="Tay A."/>
            <person name="Venter J.C."/>
            <person name="Strausberg R.L."/>
            <person name="Brenner S."/>
        </authorList>
    </citation>
    <scope>NUCLEOTIDE SEQUENCE [LARGE SCALE GENOMIC DNA]</scope>
</reference>
<organism evidence="9 10">
    <name type="scientific">Callorhinchus milii</name>
    <name type="common">Ghost shark</name>
    <dbReference type="NCBI Taxonomy" id="7868"/>
    <lineage>
        <taxon>Eukaryota</taxon>
        <taxon>Metazoa</taxon>
        <taxon>Chordata</taxon>
        <taxon>Craniata</taxon>
        <taxon>Vertebrata</taxon>
        <taxon>Chondrichthyes</taxon>
        <taxon>Holocephali</taxon>
        <taxon>Chimaeriformes</taxon>
        <taxon>Callorhinchidae</taxon>
        <taxon>Callorhinchus</taxon>
    </lineage>
</organism>
<keyword evidence="7" id="KW-0206">Cytoskeleton</keyword>
<keyword evidence="3" id="KW-0117">Actin capping</keyword>
<dbReference type="SMART" id="SM00150">
    <property type="entry name" value="SPEC"/>
    <property type="match status" value="12"/>
</dbReference>
<dbReference type="GO" id="GO:0003779">
    <property type="term" value="F:actin binding"/>
    <property type="evidence" value="ECO:0007669"/>
    <property type="project" value="UniProtKB-KW"/>
</dbReference>
<dbReference type="Pfam" id="PF00435">
    <property type="entry name" value="Spectrin"/>
    <property type="match status" value="11"/>
</dbReference>
<evidence type="ECO:0000256" key="2">
    <source>
        <dbReference type="ARBA" id="ARBA00006826"/>
    </source>
</evidence>
<sequence>MRRSRANRRVTGELQLPDQHFIPGTIESTQSSLDSEYGRLCQLAEARRLNLEEMVRLYRLYHTCDEFQSWMRDKENVFKTFEAKSDNVEVMQRKYENFLVELAAGKGRLEEIDQQVDELIRSGHSKARAIREKQRDIHQQWEVMLALKEEKGRELIGTADMQTFLCSCQETTAMLQEQITLFSNREFDRDFKKRVWAERDIHTLEARIEYLKKVAKSIKQTNPAESEAIMAKVREMERLLCKLKEQAEQRKQMLSDSDKQQQFLQESRELLLWASTVMARLQSSETGLDVTSANMLLKEHRHVLTEINAHKPKFRELEELGGCEAVARAGSGGEVAQMIVKLREAQEELAGAWRQRNRKLEEGLQLQQFNREADRIEATLSGHDAFLRISDLGDTVGTVSSLLKRHEEFEKMLRLTDQRIQELQNMASKIIQSGNYGSNTIQKRVDVILERQCKVKRSLKERRNLLSASHKFQEFNRDAAELQMWIDEKYEIASDECYRDPSNILRKLKRHEAVEKEMLANQVQVEALRKAGQELIRENHYAKKQVESRLEELIRRWSEVKSKMVERGDKLQQAGQEEQLMELVQDSAVKLERIEAMLRERAVGSDLRSSRALLKEHTRLEAEMAILADKMNGIMSRAHSIATNHFNSQSILQLTRKHLDWFQSLQLPLEQRRRLLEATVRLYEFYHVTELEMTWVSERMAAATSNNYGRSLGTAQNLLHKQRELKLEVNTHKTQVQKVLDIGARMMAEQHPSATSIAGKRQELEAVWQELERACEERRSKLQHTVRFHQFLVDLGELEVWATEKLPLGSSEDYGKNEAATQTLLKNHKALVSDVQVHAQQLQRMEQEAMDLPLRGVIGYDMVDGPQDQARKRLVRLQEKCTLRMVKLTESLHWHEYMRECEELEQRITQQLQTAASQDYGSDYEHVLHLLALYEVFHHQVESGEERVHACQALAKTMVEQGHSKSQEIVERQKVLRDLWSQLLDMTRDRGRGLGTAEQVHKCIRELDDALSHIEEKRASIPDDIAKDLRGVQAQLRKHEAVEHELIGAEQQLQELLDSSDAVQERCGLEASAAVPLRQQVVVDKWEALRNKVNQRREELEQACKIQHFLASARDYFSWVAALTREMKVEQSTRDAATIEANRTQHQQLRAELDAREESYQQVLSLGQEILQEEMVSAKDVREKVHALQENRRRLHRQWDERQAWLDRVYLEQVFHRDAEHLEKTMNSQEVYLRSSDLGVSVDQVDSLIRRHEAFEKLLASQEEKVLQLQAQAQRLQEAGGSVVGAGAGEVQVRLSAVLQRRQRIKQLSTLRSHQLGIARRLAHFNQDRRQVTSQRPLTPASQPVQS</sequence>
<reference evidence="10" key="3">
    <citation type="journal article" date="2014" name="Nature">
        <title>Elephant shark genome provides unique insights into gnathostome evolution.</title>
        <authorList>
            <consortium name="International Elephant Shark Genome Sequencing Consortium"/>
            <person name="Venkatesh B."/>
            <person name="Lee A.P."/>
            <person name="Ravi V."/>
            <person name="Maurya A.K."/>
            <person name="Lian M.M."/>
            <person name="Swann J.B."/>
            <person name="Ohta Y."/>
            <person name="Flajnik M.F."/>
            <person name="Sutoh Y."/>
            <person name="Kasahara M."/>
            <person name="Hoon S."/>
            <person name="Gangu V."/>
            <person name="Roy S.W."/>
            <person name="Irimia M."/>
            <person name="Korzh V."/>
            <person name="Kondrychyn I."/>
            <person name="Lim Z.W."/>
            <person name="Tay B.H."/>
            <person name="Tohari S."/>
            <person name="Kong K.W."/>
            <person name="Ho S."/>
            <person name="Lorente-Galdos B."/>
            <person name="Quilez J."/>
            <person name="Marques-Bonet T."/>
            <person name="Raney B.J."/>
            <person name="Ingham P.W."/>
            <person name="Tay A."/>
            <person name="Hillier L.W."/>
            <person name="Minx P."/>
            <person name="Boehm T."/>
            <person name="Wilson R.K."/>
            <person name="Brenner S."/>
            <person name="Warren W.C."/>
        </authorList>
    </citation>
    <scope>NUCLEOTIDE SEQUENCE [LARGE SCALE GENOMIC DNA]</scope>
</reference>
<reference evidence="9" key="5">
    <citation type="submission" date="2025-09" db="UniProtKB">
        <authorList>
            <consortium name="Ensembl"/>
        </authorList>
    </citation>
    <scope>IDENTIFICATION</scope>
</reference>
<keyword evidence="5" id="KW-0677">Repeat</keyword>
<evidence type="ECO:0000313" key="9">
    <source>
        <dbReference type="Ensembl" id="ENSCMIP00000037718.1"/>
    </source>
</evidence>
<accession>A0A4W3JI40</accession>
<reference evidence="10" key="2">
    <citation type="journal article" date="2007" name="PLoS Biol.">
        <title>Survey sequencing and comparative analysis of the elephant shark (Callorhinchus milii) genome.</title>
        <authorList>
            <person name="Venkatesh B."/>
            <person name="Kirkness E.F."/>
            <person name="Loh Y.H."/>
            <person name="Halpern A.L."/>
            <person name="Lee A.P."/>
            <person name="Johnson J."/>
            <person name="Dandona N."/>
            <person name="Viswanathan L.D."/>
            <person name="Tay A."/>
            <person name="Venter J.C."/>
            <person name="Strausberg R.L."/>
            <person name="Brenner S."/>
        </authorList>
    </citation>
    <scope>NUCLEOTIDE SEQUENCE [LARGE SCALE GENOMIC DNA]</scope>
</reference>
<comment type="subcellular location">
    <subcellularLocation>
        <location evidence="1">Cytoplasm</location>
        <location evidence="1">Cytoskeleton</location>
    </subcellularLocation>
</comment>
<evidence type="ECO:0008006" key="11">
    <source>
        <dbReference type="Google" id="ProtNLM"/>
    </source>
</evidence>
<keyword evidence="8" id="KW-0175">Coiled coil</keyword>
<name>A0A4W3JI40_CALMI</name>
<feature type="coiled-coil region" evidence="8">
    <location>
        <begin position="1039"/>
        <end position="1103"/>
    </location>
</feature>
<dbReference type="PANTHER" id="PTHR11915">
    <property type="entry name" value="SPECTRIN/FILAMIN RELATED CYTOSKELETAL PROTEIN"/>
    <property type="match status" value="1"/>
</dbReference>
<dbReference type="SUPFAM" id="SSF46966">
    <property type="entry name" value="Spectrin repeat"/>
    <property type="match status" value="9"/>
</dbReference>
<dbReference type="STRING" id="7868.ENSCMIP00000037718"/>
<evidence type="ECO:0000256" key="1">
    <source>
        <dbReference type="ARBA" id="ARBA00004245"/>
    </source>
</evidence>